<proteinExistence type="predicted"/>
<name>A0AAD9HCP4_9PEZI</name>
<accession>A0AAD9HCP4</accession>
<evidence type="ECO:0000313" key="2">
    <source>
        <dbReference type="EMBL" id="KAK2026343.1"/>
    </source>
</evidence>
<gene>
    <name evidence="2" type="ORF">LX32DRAFT_594981</name>
</gene>
<keyword evidence="3" id="KW-1185">Reference proteome</keyword>
<evidence type="ECO:0000313" key="3">
    <source>
        <dbReference type="Proteomes" id="UP001232148"/>
    </source>
</evidence>
<dbReference type="EMBL" id="MU842917">
    <property type="protein sequence ID" value="KAK2026343.1"/>
    <property type="molecule type" value="Genomic_DNA"/>
</dbReference>
<feature type="compositionally biased region" description="Low complexity" evidence="1">
    <location>
        <begin position="43"/>
        <end position="67"/>
    </location>
</feature>
<sequence>AVPSNIVPSPAVPSVGLSQPNVPSVAAPSAAAPSLNVPPPNLPSNAVPSAALPNLPTAPSSAPTPSVTPPGATALFELVDLISTTLSAINDNLNEIFQPNVNILDPPVLNRLSDLVNSLGTTGPLYSALSLTLAQARNLGTILSVAESEVLIRNLNNDVVRSYSELLDGLNSRRAQLARASAIGLATNVLGATTIIRGIFNNLNLGLRRQIDLNNYLVRIINPAYRPQAVQVTTAMQVLLNVSIDIFRP</sequence>
<evidence type="ECO:0000256" key="1">
    <source>
        <dbReference type="SAM" id="MobiDB-lite"/>
    </source>
</evidence>
<comment type="caution">
    <text evidence="2">The sequence shown here is derived from an EMBL/GenBank/DDBJ whole genome shotgun (WGS) entry which is preliminary data.</text>
</comment>
<organism evidence="2 3">
    <name type="scientific">Colletotrichum zoysiae</name>
    <dbReference type="NCBI Taxonomy" id="1216348"/>
    <lineage>
        <taxon>Eukaryota</taxon>
        <taxon>Fungi</taxon>
        <taxon>Dikarya</taxon>
        <taxon>Ascomycota</taxon>
        <taxon>Pezizomycotina</taxon>
        <taxon>Sordariomycetes</taxon>
        <taxon>Hypocreomycetidae</taxon>
        <taxon>Glomerellales</taxon>
        <taxon>Glomerellaceae</taxon>
        <taxon>Colletotrichum</taxon>
        <taxon>Colletotrichum graminicola species complex</taxon>
    </lineage>
</organism>
<feature type="compositionally biased region" description="Low complexity" evidence="1">
    <location>
        <begin position="20"/>
        <end position="35"/>
    </location>
</feature>
<reference evidence="2" key="1">
    <citation type="submission" date="2021-06" db="EMBL/GenBank/DDBJ databases">
        <title>Comparative genomics, transcriptomics and evolutionary studies reveal genomic signatures of adaptation to plant cell wall in hemibiotrophic fungi.</title>
        <authorList>
            <consortium name="DOE Joint Genome Institute"/>
            <person name="Baroncelli R."/>
            <person name="Diaz J.F."/>
            <person name="Benocci T."/>
            <person name="Peng M."/>
            <person name="Battaglia E."/>
            <person name="Haridas S."/>
            <person name="Andreopoulos W."/>
            <person name="Labutti K."/>
            <person name="Pangilinan J."/>
            <person name="Floch G.L."/>
            <person name="Makela M.R."/>
            <person name="Henrissat B."/>
            <person name="Grigoriev I.V."/>
            <person name="Crouch J.A."/>
            <person name="De Vries R.P."/>
            <person name="Sukno S.A."/>
            <person name="Thon M.R."/>
        </authorList>
    </citation>
    <scope>NUCLEOTIDE SEQUENCE</scope>
    <source>
        <strain evidence="2">MAFF235873</strain>
    </source>
</reference>
<feature type="non-terminal residue" evidence="2">
    <location>
        <position position="1"/>
    </location>
</feature>
<protein>
    <submittedName>
        <fullName evidence="2">Uncharacterized protein</fullName>
    </submittedName>
</protein>
<dbReference type="Proteomes" id="UP001232148">
    <property type="component" value="Unassembled WGS sequence"/>
</dbReference>
<feature type="region of interest" description="Disordered" evidence="1">
    <location>
        <begin position="1"/>
        <end position="67"/>
    </location>
</feature>
<dbReference type="AlphaFoldDB" id="A0AAD9HCP4"/>